<proteinExistence type="predicted"/>
<evidence type="ECO:0000259" key="1">
    <source>
        <dbReference type="Pfam" id="PF06985"/>
    </source>
</evidence>
<dbReference type="STRING" id="1076256.A0A2H3B357"/>
<sequence>MTTPSHRYPSSRLFAGILERVKENFHNGIQQAETVSRATIDVQESSSVPDYAHKMNGSVFMKHFATIAIEGMLGDFIQMFQDVVMKRLVEEGMRAKEAGLLPDDELSTPSTPVAMQCPEPQAVVLSVPFSALSDAVIDISENATPRRFRFIDCSELVHGCTLRVLEYSDLSAQSYATISYVWRGVIGPATASMAKYGSFAVAGAIDGDPISIDVLLHVCRACLLDKIPLIWLDRLGIIQTSREDKAWQIQRMYSVYASCTKCYVLPGGTRRLASIGEPTLWIHRGWTLQEAVAPKECSVVIQWECTSGRFGNPRKPLGTSGTVEEIVSGESAQIELSSLLKASVAENVEFRIPSGPGTWKGQKIDITIRIFGTDEEAGWRHAFALSAALTPVDEVVDPQCIKKKTAFWRSAQMRTSSRPVDMVFSIMGLFGVTLNPRKFETHDRLGATIALAREILKQGGSPAWLATSLSLPENPSIRSFPKFPETDKAGAAVYEVGSQRLEAAELMQDVDVLEYGNPASCRAC</sequence>
<reference evidence="3" key="1">
    <citation type="journal article" date="2017" name="Nat. Ecol. Evol.">
        <title>Genome expansion and lineage-specific genetic innovations in the forest pathogenic fungi Armillaria.</title>
        <authorList>
            <person name="Sipos G."/>
            <person name="Prasanna A.N."/>
            <person name="Walter M.C."/>
            <person name="O'Connor E."/>
            <person name="Balint B."/>
            <person name="Krizsan K."/>
            <person name="Kiss B."/>
            <person name="Hess J."/>
            <person name="Varga T."/>
            <person name="Slot J."/>
            <person name="Riley R."/>
            <person name="Boka B."/>
            <person name="Rigling D."/>
            <person name="Barry K."/>
            <person name="Lee J."/>
            <person name="Mihaltcheva S."/>
            <person name="LaButti K."/>
            <person name="Lipzen A."/>
            <person name="Waldron R."/>
            <person name="Moloney N.M."/>
            <person name="Sperisen C."/>
            <person name="Kredics L."/>
            <person name="Vagvoelgyi C."/>
            <person name="Patrignani A."/>
            <person name="Fitzpatrick D."/>
            <person name="Nagy I."/>
            <person name="Doyle S."/>
            <person name="Anderson J.B."/>
            <person name="Grigoriev I.V."/>
            <person name="Gueldener U."/>
            <person name="Muensterkoetter M."/>
            <person name="Nagy L.G."/>
        </authorList>
    </citation>
    <scope>NUCLEOTIDE SEQUENCE [LARGE SCALE GENOMIC DNA]</scope>
    <source>
        <strain evidence="3">28-4</strain>
    </source>
</reference>
<dbReference type="Proteomes" id="UP000218334">
    <property type="component" value="Unassembled WGS sequence"/>
</dbReference>
<dbReference type="InterPro" id="IPR052895">
    <property type="entry name" value="HetReg/Transcr_Mod"/>
</dbReference>
<dbReference type="AlphaFoldDB" id="A0A2H3B357"/>
<dbReference type="PANTHER" id="PTHR24148">
    <property type="entry name" value="ANKYRIN REPEAT DOMAIN-CONTAINING PROTEIN 39 HOMOLOG-RELATED"/>
    <property type="match status" value="1"/>
</dbReference>
<gene>
    <name evidence="2" type="ORF">ARMSODRAFT_1088617</name>
</gene>
<evidence type="ECO:0000313" key="3">
    <source>
        <dbReference type="Proteomes" id="UP000218334"/>
    </source>
</evidence>
<name>A0A2H3B357_9AGAR</name>
<dbReference type="Pfam" id="PF06985">
    <property type="entry name" value="HET"/>
    <property type="match status" value="1"/>
</dbReference>
<protein>
    <recommendedName>
        <fullName evidence="1">Heterokaryon incompatibility domain-containing protein</fullName>
    </recommendedName>
</protein>
<dbReference type="EMBL" id="KZ293459">
    <property type="protein sequence ID" value="PBK63314.1"/>
    <property type="molecule type" value="Genomic_DNA"/>
</dbReference>
<evidence type="ECO:0000313" key="2">
    <source>
        <dbReference type="EMBL" id="PBK63314.1"/>
    </source>
</evidence>
<feature type="domain" description="Heterokaryon incompatibility" evidence="1">
    <location>
        <begin position="175"/>
        <end position="268"/>
    </location>
</feature>
<dbReference type="PANTHER" id="PTHR24148:SF64">
    <property type="entry name" value="HETEROKARYON INCOMPATIBILITY DOMAIN-CONTAINING PROTEIN"/>
    <property type="match status" value="1"/>
</dbReference>
<organism evidence="2 3">
    <name type="scientific">Armillaria solidipes</name>
    <dbReference type="NCBI Taxonomy" id="1076256"/>
    <lineage>
        <taxon>Eukaryota</taxon>
        <taxon>Fungi</taxon>
        <taxon>Dikarya</taxon>
        <taxon>Basidiomycota</taxon>
        <taxon>Agaricomycotina</taxon>
        <taxon>Agaricomycetes</taxon>
        <taxon>Agaricomycetidae</taxon>
        <taxon>Agaricales</taxon>
        <taxon>Marasmiineae</taxon>
        <taxon>Physalacriaceae</taxon>
        <taxon>Armillaria</taxon>
    </lineage>
</organism>
<keyword evidence="3" id="KW-1185">Reference proteome</keyword>
<dbReference type="InterPro" id="IPR010730">
    <property type="entry name" value="HET"/>
</dbReference>
<accession>A0A2H3B357</accession>